<proteinExistence type="predicted"/>
<comment type="caution">
    <text evidence="1">The sequence shown here is derived from an EMBL/GenBank/DDBJ whole genome shotgun (WGS) entry which is preliminary data.</text>
</comment>
<evidence type="ECO:0000313" key="1">
    <source>
        <dbReference type="EMBL" id="KAI0027493.1"/>
    </source>
</evidence>
<reference evidence="1" key="1">
    <citation type="submission" date="2021-02" db="EMBL/GenBank/DDBJ databases">
        <authorList>
            <consortium name="DOE Joint Genome Institute"/>
            <person name="Ahrendt S."/>
            <person name="Looney B.P."/>
            <person name="Miyauchi S."/>
            <person name="Morin E."/>
            <person name="Drula E."/>
            <person name="Courty P.E."/>
            <person name="Chicoki N."/>
            <person name="Fauchery L."/>
            <person name="Kohler A."/>
            <person name="Kuo A."/>
            <person name="Labutti K."/>
            <person name="Pangilinan J."/>
            <person name="Lipzen A."/>
            <person name="Riley R."/>
            <person name="Andreopoulos W."/>
            <person name="He G."/>
            <person name="Johnson J."/>
            <person name="Barry K.W."/>
            <person name="Grigoriev I.V."/>
            <person name="Nagy L."/>
            <person name="Hibbett D."/>
            <person name="Henrissat B."/>
            <person name="Matheny P.B."/>
            <person name="Labbe J."/>
            <person name="Martin F."/>
        </authorList>
    </citation>
    <scope>NUCLEOTIDE SEQUENCE</scope>
    <source>
        <strain evidence="1">EC-137</strain>
    </source>
</reference>
<organism evidence="1 2">
    <name type="scientific">Vararia minispora EC-137</name>
    <dbReference type="NCBI Taxonomy" id="1314806"/>
    <lineage>
        <taxon>Eukaryota</taxon>
        <taxon>Fungi</taxon>
        <taxon>Dikarya</taxon>
        <taxon>Basidiomycota</taxon>
        <taxon>Agaricomycotina</taxon>
        <taxon>Agaricomycetes</taxon>
        <taxon>Russulales</taxon>
        <taxon>Lachnocladiaceae</taxon>
        <taxon>Vararia</taxon>
    </lineage>
</organism>
<keyword evidence="2" id="KW-1185">Reference proteome</keyword>
<reference evidence="1" key="2">
    <citation type="journal article" date="2022" name="New Phytol.">
        <title>Evolutionary transition to the ectomycorrhizal habit in the genomes of a hyperdiverse lineage of mushroom-forming fungi.</title>
        <authorList>
            <person name="Looney B."/>
            <person name="Miyauchi S."/>
            <person name="Morin E."/>
            <person name="Drula E."/>
            <person name="Courty P.E."/>
            <person name="Kohler A."/>
            <person name="Kuo A."/>
            <person name="LaButti K."/>
            <person name="Pangilinan J."/>
            <person name="Lipzen A."/>
            <person name="Riley R."/>
            <person name="Andreopoulos W."/>
            <person name="He G."/>
            <person name="Johnson J."/>
            <person name="Nolan M."/>
            <person name="Tritt A."/>
            <person name="Barry K.W."/>
            <person name="Grigoriev I.V."/>
            <person name="Nagy L.G."/>
            <person name="Hibbett D."/>
            <person name="Henrissat B."/>
            <person name="Matheny P.B."/>
            <person name="Labbe J."/>
            <person name="Martin F.M."/>
        </authorList>
    </citation>
    <scope>NUCLEOTIDE SEQUENCE</scope>
    <source>
        <strain evidence="1">EC-137</strain>
    </source>
</reference>
<protein>
    <submittedName>
        <fullName evidence="1">Uncharacterized protein</fullName>
    </submittedName>
</protein>
<accession>A0ACB8Q6S6</accession>
<dbReference type="Proteomes" id="UP000814128">
    <property type="component" value="Unassembled WGS sequence"/>
</dbReference>
<evidence type="ECO:0000313" key="2">
    <source>
        <dbReference type="Proteomes" id="UP000814128"/>
    </source>
</evidence>
<gene>
    <name evidence="1" type="ORF">K488DRAFT_90815</name>
</gene>
<sequence>MPALILLIPPPREPQARALYYRVKQDAHRIYRNPGFRQGYPDCATVRRGLQYRLSARTSARNLGRYFERVTYTDDASGIERLSFHYVSLALSTGQMEDIRAWAALSRVNAVAHRPVGRRGGNPVRSATWTTNGALLSRGHGLAGSASSPIELSPSPPPPSSIQYCISPSSSPPLASSLLPPSSSPPRSSPPPLPSPASRATPQGLRESPDIQVFSGAYHKPSPDIEVLSGAYKRETQGHATGAGSFFPSGAVCITLCFGAQPPTAK</sequence>
<dbReference type="EMBL" id="MU273895">
    <property type="protein sequence ID" value="KAI0027493.1"/>
    <property type="molecule type" value="Genomic_DNA"/>
</dbReference>
<name>A0ACB8Q6S6_9AGAM</name>